<evidence type="ECO:0000256" key="1">
    <source>
        <dbReference type="SAM" id="SignalP"/>
    </source>
</evidence>
<feature type="chain" id="PRO_5042072570" evidence="1">
    <location>
        <begin position="23"/>
        <end position="107"/>
    </location>
</feature>
<name>A0AAD7GRV3_MYCRO</name>
<gene>
    <name evidence="2" type="ORF">B0H17DRAFT_1193854</name>
</gene>
<dbReference type="AlphaFoldDB" id="A0AAD7GRV3"/>
<evidence type="ECO:0000313" key="2">
    <source>
        <dbReference type="EMBL" id="KAJ7703922.1"/>
    </source>
</evidence>
<reference evidence="2" key="1">
    <citation type="submission" date="2023-03" db="EMBL/GenBank/DDBJ databases">
        <title>Massive genome expansion in bonnet fungi (Mycena s.s.) driven by repeated elements and novel gene families across ecological guilds.</title>
        <authorList>
            <consortium name="Lawrence Berkeley National Laboratory"/>
            <person name="Harder C.B."/>
            <person name="Miyauchi S."/>
            <person name="Viragh M."/>
            <person name="Kuo A."/>
            <person name="Thoen E."/>
            <person name="Andreopoulos B."/>
            <person name="Lu D."/>
            <person name="Skrede I."/>
            <person name="Drula E."/>
            <person name="Henrissat B."/>
            <person name="Morin E."/>
            <person name="Kohler A."/>
            <person name="Barry K."/>
            <person name="LaButti K."/>
            <person name="Morin E."/>
            <person name="Salamov A."/>
            <person name="Lipzen A."/>
            <person name="Mereny Z."/>
            <person name="Hegedus B."/>
            <person name="Baldrian P."/>
            <person name="Stursova M."/>
            <person name="Weitz H."/>
            <person name="Taylor A."/>
            <person name="Grigoriev I.V."/>
            <person name="Nagy L.G."/>
            <person name="Martin F."/>
            <person name="Kauserud H."/>
        </authorList>
    </citation>
    <scope>NUCLEOTIDE SEQUENCE</scope>
    <source>
        <strain evidence="2">CBHHK067</strain>
    </source>
</reference>
<keyword evidence="3" id="KW-1185">Reference proteome</keyword>
<sequence length="107" mass="11727">MRWLLPPVLWAFPALDFDEALGFTVVGDCFGELAIYDHAGLDPMNCCGLGIDFTKSTNPYSPRVASNAKPAPFNSVIEPDQILISHFAQDDLGLDSGIWRTDRLTGI</sequence>
<dbReference type="Proteomes" id="UP001221757">
    <property type="component" value="Unassembled WGS sequence"/>
</dbReference>
<evidence type="ECO:0000313" key="3">
    <source>
        <dbReference type="Proteomes" id="UP001221757"/>
    </source>
</evidence>
<dbReference type="EMBL" id="JARKIE010000011">
    <property type="protein sequence ID" value="KAJ7703922.1"/>
    <property type="molecule type" value="Genomic_DNA"/>
</dbReference>
<protein>
    <submittedName>
        <fullName evidence="2">Uncharacterized protein</fullName>
    </submittedName>
</protein>
<organism evidence="2 3">
    <name type="scientific">Mycena rosella</name>
    <name type="common">Pink bonnet</name>
    <name type="synonym">Agaricus rosellus</name>
    <dbReference type="NCBI Taxonomy" id="1033263"/>
    <lineage>
        <taxon>Eukaryota</taxon>
        <taxon>Fungi</taxon>
        <taxon>Dikarya</taxon>
        <taxon>Basidiomycota</taxon>
        <taxon>Agaricomycotina</taxon>
        <taxon>Agaricomycetes</taxon>
        <taxon>Agaricomycetidae</taxon>
        <taxon>Agaricales</taxon>
        <taxon>Marasmiineae</taxon>
        <taxon>Mycenaceae</taxon>
        <taxon>Mycena</taxon>
    </lineage>
</organism>
<feature type="signal peptide" evidence="1">
    <location>
        <begin position="1"/>
        <end position="22"/>
    </location>
</feature>
<keyword evidence="1" id="KW-0732">Signal</keyword>
<accession>A0AAD7GRV3</accession>
<comment type="caution">
    <text evidence="2">The sequence shown here is derived from an EMBL/GenBank/DDBJ whole genome shotgun (WGS) entry which is preliminary data.</text>
</comment>
<proteinExistence type="predicted"/>